<name>A0A820QTZ0_9BILA</name>
<keyword evidence="3" id="KW-0722">Serine protease inhibitor</keyword>
<dbReference type="Proteomes" id="UP000663869">
    <property type="component" value="Unassembled WGS sequence"/>
</dbReference>
<keyword evidence="2" id="KW-0646">Protease inhibitor</keyword>
<evidence type="ECO:0000313" key="5">
    <source>
        <dbReference type="EMBL" id="CAF3189126.1"/>
    </source>
</evidence>
<dbReference type="AlphaFoldDB" id="A0A820QTZ0"/>
<evidence type="ECO:0000313" key="10">
    <source>
        <dbReference type="EMBL" id="CAF4496704.1"/>
    </source>
</evidence>
<dbReference type="Proteomes" id="UP000663862">
    <property type="component" value="Unassembled WGS sequence"/>
</dbReference>
<dbReference type="PANTHER" id="PTHR33091:SF29">
    <property type="entry name" value="SUBTILISIN INHIBITOR 1"/>
    <property type="match status" value="1"/>
</dbReference>
<dbReference type="EMBL" id="CAJNXB010003995">
    <property type="protein sequence ID" value="CAF3350622.1"/>
    <property type="molecule type" value="Genomic_DNA"/>
</dbReference>
<dbReference type="InterPro" id="IPR000864">
    <property type="entry name" value="Prot_inh_pot1"/>
</dbReference>
<dbReference type="OrthoDB" id="10013825at2759"/>
<dbReference type="EMBL" id="CAJNYT010003869">
    <property type="protein sequence ID" value="CAF3608600.1"/>
    <property type="molecule type" value="Genomic_DNA"/>
</dbReference>
<feature type="compositionally biased region" description="Basic and acidic residues" evidence="4">
    <location>
        <begin position="36"/>
        <end position="48"/>
    </location>
</feature>
<dbReference type="Gene3D" id="3.30.10.10">
    <property type="entry name" value="Trypsin Inhibitor V, subunit A"/>
    <property type="match status" value="1"/>
</dbReference>
<evidence type="ECO:0000313" key="7">
    <source>
        <dbReference type="EMBL" id="CAF3365277.1"/>
    </source>
</evidence>
<evidence type="ECO:0000256" key="2">
    <source>
        <dbReference type="ARBA" id="ARBA00022690"/>
    </source>
</evidence>
<evidence type="ECO:0000313" key="6">
    <source>
        <dbReference type="EMBL" id="CAF3350622.1"/>
    </source>
</evidence>
<dbReference type="Proteomes" id="UP000663848">
    <property type="component" value="Unassembled WGS sequence"/>
</dbReference>
<accession>A0A820QTZ0</accession>
<comment type="caution">
    <text evidence="9">The sequence shown here is derived from an EMBL/GenBank/DDBJ whole genome shotgun (WGS) entry which is preliminary data.</text>
</comment>
<dbReference type="Proteomes" id="UP000663825">
    <property type="component" value="Unassembled WGS sequence"/>
</dbReference>
<evidence type="ECO:0000313" key="12">
    <source>
        <dbReference type="EMBL" id="CAF4762364.1"/>
    </source>
</evidence>
<evidence type="ECO:0000313" key="8">
    <source>
        <dbReference type="EMBL" id="CAF3608600.1"/>
    </source>
</evidence>
<dbReference type="EMBL" id="CAJOBR010004012">
    <property type="protein sequence ID" value="CAF4762364.1"/>
    <property type="molecule type" value="Genomic_DNA"/>
</dbReference>
<dbReference type="EMBL" id="CAJOBP010004047">
    <property type="protein sequence ID" value="CAF4427985.1"/>
    <property type="molecule type" value="Genomic_DNA"/>
</dbReference>
<dbReference type="Proteomes" id="UP000663872">
    <property type="component" value="Unassembled WGS sequence"/>
</dbReference>
<dbReference type="Pfam" id="PF00280">
    <property type="entry name" value="potato_inhibit"/>
    <property type="match status" value="1"/>
</dbReference>
<keyword evidence="13" id="KW-1185">Reference proteome</keyword>
<evidence type="ECO:0000313" key="9">
    <source>
        <dbReference type="EMBL" id="CAF4427985.1"/>
    </source>
</evidence>
<proteinExistence type="inferred from homology"/>
<dbReference type="Proteomes" id="UP000663833">
    <property type="component" value="Unassembled WGS sequence"/>
</dbReference>
<gene>
    <name evidence="7" type="ORF">FME351_LOCUS5813</name>
    <name evidence="8" type="ORF">GRG538_LOCUS23057</name>
    <name evidence="10" type="ORF">HFQ381_LOCUS27456</name>
    <name evidence="5" type="ORF">LUA448_LOCUS1455</name>
    <name evidence="12" type="ORF">QYT958_LOCUS21698</name>
    <name evidence="6" type="ORF">TIS948_LOCUS23239</name>
    <name evidence="11" type="ORF">TSG867_LOCUS27829</name>
    <name evidence="9" type="ORF">UJA718_LOCUS21104</name>
</gene>
<evidence type="ECO:0000313" key="13">
    <source>
        <dbReference type="Proteomes" id="UP000663873"/>
    </source>
</evidence>
<evidence type="ECO:0000256" key="3">
    <source>
        <dbReference type="ARBA" id="ARBA00022900"/>
    </source>
</evidence>
<dbReference type="GO" id="GO:0009611">
    <property type="term" value="P:response to wounding"/>
    <property type="evidence" value="ECO:0007669"/>
    <property type="project" value="InterPro"/>
</dbReference>
<dbReference type="Proteomes" id="UP000663873">
    <property type="component" value="Unassembled WGS sequence"/>
</dbReference>
<dbReference type="SUPFAM" id="SSF54654">
    <property type="entry name" value="CI-2 family of serine protease inhibitors"/>
    <property type="match status" value="1"/>
</dbReference>
<evidence type="ECO:0000313" key="11">
    <source>
        <dbReference type="EMBL" id="CAF4601129.1"/>
    </source>
</evidence>
<organism evidence="9 13">
    <name type="scientific">Rotaria socialis</name>
    <dbReference type="NCBI Taxonomy" id="392032"/>
    <lineage>
        <taxon>Eukaryota</taxon>
        <taxon>Metazoa</taxon>
        <taxon>Spiralia</taxon>
        <taxon>Gnathifera</taxon>
        <taxon>Rotifera</taxon>
        <taxon>Eurotatoria</taxon>
        <taxon>Bdelloidea</taxon>
        <taxon>Philodinida</taxon>
        <taxon>Philodinidae</taxon>
        <taxon>Rotaria</taxon>
    </lineage>
</organism>
<dbReference type="GO" id="GO:0004867">
    <property type="term" value="F:serine-type endopeptidase inhibitor activity"/>
    <property type="evidence" value="ECO:0007669"/>
    <property type="project" value="UniProtKB-KW"/>
</dbReference>
<dbReference type="Proteomes" id="UP000663851">
    <property type="component" value="Unassembled WGS sequence"/>
</dbReference>
<feature type="region of interest" description="Disordered" evidence="4">
    <location>
        <begin position="28"/>
        <end position="48"/>
    </location>
</feature>
<dbReference type="EMBL" id="CAJNYU010000497">
    <property type="protein sequence ID" value="CAF3365277.1"/>
    <property type="molecule type" value="Genomic_DNA"/>
</dbReference>
<protein>
    <submittedName>
        <fullName evidence="9">Uncharacterized protein</fullName>
    </submittedName>
</protein>
<evidence type="ECO:0000256" key="4">
    <source>
        <dbReference type="SAM" id="MobiDB-lite"/>
    </source>
</evidence>
<dbReference type="PANTHER" id="PTHR33091">
    <property type="entry name" value="PROTEIN, PUTATIVE, EXPRESSED-RELATED"/>
    <property type="match status" value="1"/>
</dbReference>
<sequence length="130" mass="14383">MEPIKHTLNEAGKLVQQAAHSVAEVFHTAETTTDNDGNKEKHANAQKSDIKISRAYEDKPQESDAKVLATSWPDLKGKTRQEAEELIKAKGFSNVKILKKGTSSTTEHDESRVILFVDDNDIVVEEPKVG</sequence>
<dbReference type="InterPro" id="IPR036354">
    <property type="entry name" value="Prot_inh_pot1_sf"/>
</dbReference>
<dbReference type="EMBL" id="CAJOBO010003566">
    <property type="protein sequence ID" value="CAF4496704.1"/>
    <property type="molecule type" value="Genomic_DNA"/>
</dbReference>
<dbReference type="EMBL" id="CAJNYD010000035">
    <property type="protein sequence ID" value="CAF3189126.1"/>
    <property type="molecule type" value="Genomic_DNA"/>
</dbReference>
<comment type="similarity">
    <text evidence="1">Belongs to the protease inhibitor I13 (potato type I serine protease inhibitor) family.</text>
</comment>
<evidence type="ECO:0000256" key="1">
    <source>
        <dbReference type="ARBA" id="ARBA00008210"/>
    </source>
</evidence>
<reference evidence="9" key="1">
    <citation type="submission" date="2021-02" db="EMBL/GenBank/DDBJ databases">
        <authorList>
            <person name="Nowell W R."/>
        </authorList>
    </citation>
    <scope>NUCLEOTIDE SEQUENCE</scope>
</reference>
<dbReference type="EMBL" id="CAJOBQ010003286">
    <property type="protein sequence ID" value="CAF4601129.1"/>
    <property type="molecule type" value="Genomic_DNA"/>
</dbReference>